<reference evidence="2 3" key="1">
    <citation type="journal article" date="2023" name="Nucleic Acids Res.">
        <title>The hologenome of Daphnia magna reveals possible DNA methylation and microbiome-mediated evolution of the host genome.</title>
        <authorList>
            <person name="Chaturvedi A."/>
            <person name="Li X."/>
            <person name="Dhandapani V."/>
            <person name="Marshall H."/>
            <person name="Kissane S."/>
            <person name="Cuenca-Cambronero M."/>
            <person name="Asole G."/>
            <person name="Calvet F."/>
            <person name="Ruiz-Romero M."/>
            <person name="Marangio P."/>
            <person name="Guigo R."/>
            <person name="Rago D."/>
            <person name="Mirbahai L."/>
            <person name="Eastwood N."/>
            <person name="Colbourne J.K."/>
            <person name="Zhou J."/>
            <person name="Mallon E."/>
            <person name="Orsini L."/>
        </authorList>
    </citation>
    <scope>NUCLEOTIDE SEQUENCE [LARGE SCALE GENOMIC DNA]</scope>
    <source>
        <strain evidence="2">LRV0_1</strain>
    </source>
</reference>
<dbReference type="Proteomes" id="UP001234178">
    <property type="component" value="Unassembled WGS sequence"/>
</dbReference>
<sequence>MEKRNLRVSALAEGLSAVGLVLAIITVISPYWGRFSSEGPPNSGEQHLPCVPWSLTTGHRNSDREVKKQNTLTVTTMSRLGKLNFFMVPPPYLRDLSSFQMGLATRPKELTGCAIKRHLFQTISLPQQLHFPFVSLII</sequence>
<evidence type="ECO:0000256" key="1">
    <source>
        <dbReference type="SAM" id="Phobius"/>
    </source>
</evidence>
<name>A0ABQ9ZUU2_9CRUS</name>
<protein>
    <submittedName>
        <fullName evidence="2">Uncharacterized protein</fullName>
    </submittedName>
</protein>
<keyword evidence="1" id="KW-1133">Transmembrane helix</keyword>
<organism evidence="2 3">
    <name type="scientific">Daphnia magna</name>
    <dbReference type="NCBI Taxonomy" id="35525"/>
    <lineage>
        <taxon>Eukaryota</taxon>
        <taxon>Metazoa</taxon>
        <taxon>Ecdysozoa</taxon>
        <taxon>Arthropoda</taxon>
        <taxon>Crustacea</taxon>
        <taxon>Branchiopoda</taxon>
        <taxon>Diplostraca</taxon>
        <taxon>Cladocera</taxon>
        <taxon>Anomopoda</taxon>
        <taxon>Daphniidae</taxon>
        <taxon>Daphnia</taxon>
    </lineage>
</organism>
<keyword evidence="3" id="KW-1185">Reference proteome</keyword>
<evidence type="ECO:0000313" key="3">
    <source>
        <dbReference type="Proteomes" id="UP001234178"/>
    </source>
</evidence>
<dbReference type="EMBL" id="JAOYFB010000005">
    <property type="protein sequence ID" value="KAK4016685.1"/>
    <property type="molecule type" value="Genomic_DNA"/>
</dbReference>
<proteinExistence type="predicted"/>
<feature type="transmembrane region" description="Helical" evidence="1">
    <location>
        <begin position="12"/>
        <end position="32"/>
    </location>
</feature>
<gene>
    <name evidence="2" type="ORF">OUZ56_031648</name>
</gene>
<evidence type="ECO:0000313" key="2">
    <source>
        <dbReference type="EMBL" id="KAK4016685.1"/>
    </source>
</evidence>
<comment type="caution">
    <text evidence="2">The sequence shown here is derived from an EMBL/GenBank/DDBJ whole genome shotgun (WGS) entry which is preliminary data.</text>
</comment>
<keyword evidence="1" id="KW-0812">Transmembrane</keyword>
<keyword evidence="1" id="KW-0472">Membrane</keyword>
<accession>A0ABQ9ZUU2</accession>